<accession>A0A0D2IWT8</accession>
<protein>
    <submittedName>
        <fullName evidence="1">Uncharacterized protein</fullName>
    </submittedName>
</protein>
<dbReference type="EMBL" id="KK105614">
    <property type="protein sequence ID" value="KIY92452.1"/>
    <property type="molecule type" value="Genomic_DNA"/>
</dbReference>
<reference evidence="1 2" key="1">
    <citation type="journal article" date="2013" name="BMC Genomics">
        <title>Reconstruction of the lipid metabolism for the microalga Monoraphidium neglectum from its genome sequence reveals characteristics suitable for biofuel production.</title>
        <authorList>
            <person name="Bogen C."/>
            <person name="Al-Dilaimi A."/>
            <person name="Albersmeier A."/>
            <person name="Wichmann J."/>
            <person name="Grundmann M."/>
            <person name="Rupp O."/>
            <person name="Lauersen K.J."/>
            <person name="Blifernez-Klassen O."/>
            <person name="Kalinowski J."/>
            <person name="Goesmann A."/>
            <person name="Mussgnug J.H."/>
            <person name="Kruse O."/>
        </authorList>
    </citation>
    <scope>NUCLEOTIDE SEQUENCE [LARGE SCALE GENOMIC DNA]</scope>
    <source>
        <strain evidence="1 2">SAG 48.87</strain>
    </source>
</reference>
<evidence type="ECO:0000313" key="2">
    <source>
        <dbReference type="Proteomes" id="UP000054498"/>
    </source>
</evidence>
<dbReference type="KEGG" id="mng:MNEG_15512"/>
<proteinExistence type="predicted"/>
<name>A0A0D2IWT8_9CHLO</name>
<dbReference type="GeneID" id="25733181"/>
<organism evidence="1 2">
    <name type="scientific">Monoraphidium neglectum</name>
    <dbReference type="NCBI Taxonomy" id="145388"/>
    <lineage>
        <taxon>Eukaryota</taxon>
        <taxon>Viridiplantae</taxon>
        <taxon>Chlorophyta</taxon>
        <taxon>core chlorophytes</taxon>
        <taxon>Chlorophyceae</taxon>
        <taxon>CS clade</taxon>
        <taxon>Sphaeropleales</taxon>
        <taxon>Selenastraceae</taxon>
        <taxon>Monoraphidium</taxon>
    </lineage>
</organism>
<gene>
    <name evidence="1" type="ORF">MNEG_15512</name>
</gene>
<evidence type="ECO:0000313" key="1">
    <source>
        <dbReference type="EMBL" id="KIY92452.1"/>
    </source>
</evidence>
<keyword evidence="2" id="KW-1185">Reference proteome</keyword>
<dbReference type="Proteomes" id="UP000054498">
    <property type="component" value="Unassembled WGS sequence"/>
</dbReference>
<dbReference type="AlphaFoldDB" id="A0A0D2IWT8"/>
<dbReference type="RefSeq" id="XP_013891472.1">
    <property type="nucleotide sequence ID" value="XM_014036018.1"/>
</dbReference>
<sequence length="206" mass="21105">MITALAPEPLLAPLARFAPAAGGGAAGAADAQLAVDAICRLLLKLLVHRSCEEDDDYGPHEEAADAARRDALRSPSAFDAIGPLLAASRSAADRGARPLALGAACDAMRVLAALMQQESRDAFREECPPPPSGPAARVAREHALVQALAELAASPKGDDGRLTRPALCAIELLGAMVFDDGDAERAVADAAQRDAALAPALVAAMM</sequence>